<dbReference type="AlphaFoldDB" id="C8XKH8"/>
<dbReference type="InParanoid" id="C8XKH8"/>
<accession>C8XKH8</accession>
<name>C8XKH8_NAKMY</name>
<evidence type="ECO:0000313" key="1">
    <source>
        <dbReference type="EMBL" id="ACV78740.1"/>
    </source>
</evidence>
<dbReference type="eggNOG" id="ENOG50324T6">
    <property type="taxonomic scope" value="Bacteria"/>
</dbReference>
<dbReference type="EMBL" id="CP001737">
    <property type="protein sequence ID" value="ACV78740.1"/>
    <property type="molecule type" value="Genomic_DNA"/>
</dbReference>
<dbReference type="InterPro" id="IPR027580">
    <property type="entry name" value="EXLDI"/>
</dbReference>
<dbReference type="RefSeq" id="WP_015747629.1">
    <property type="nucleotide sequence ID" value="NC_013235.1"/>
</dbReference>
<dbReference type="OrthoDB" id="3199431at2"/>
<gene>
    <name evidence="1" type="ordered locus">Namu_2365</name>
</gene>
<dbReference type="NCBIfam" id="TIGR04342">
    <property type="entry name" value="EXLDI"/>
    <property type="match status" value="1"/>
</dbReference>
<dbReference type="HOGENOM" id="CLU_112893_1_0_11"/>
<reference evidence="2" key="1">
    <citation type="submission" date="2009-09" db="EMBL/GenBank/DDBJ databases">
        <title>The complete genome of Nakamurella multipartita DSM 44233.</title>
        <authorList>
            <consortium name="US DOE Joint Genome Institute (JGI-PGF)"/>
            <person name="Lucas S."/>
            <person name="Copeland A."/>
            <person name="Lapidus A."/>
            <person name="Glavina del Rio T."/>
            <person name="Dalin E."/>
            <person name="Tice H."/>
            <person name="Bruce D."/>
            <person name="Goodwin L."/>
            <person name="Pitluck S."/>
            <person name="Kyrpides N."/>
            <person name="Mavromatis K."/>
            <person name="Ivanova N."/>
            <person name="Ovchinnikova G."/>
            <person name="Sims D."/>
            <person name="Meincke L."/>
            <person name="Brettin T."/>
            <person name="Detter J.C."/>
            <person name="Han C."/>
            <person name="Larimer F."/>
            <person name="Land M."/>
            <person name="Hauser L."/>
            <person name="Markowitz V."/>
            <person name="Cheng J.-F."/>
            <person name="Hugenholtz P."/>
            <person name="Woyke T."/>
            <person name="Wu D."/>
            <person name="Klenk H.-P."/>
            <person name="Eisen J.A."/>
        </authorList>
    </citation>
    <scope>NUCLEOTIDE SEQUENCE [LARGE SCALE GENOMIC DNA]</scope>
    <source>
        <strain evidence="2">ATCC 700099 / DSM 44233 / CIP 104796 / JCM 9543 / NBRC 105858 / Y-104</strain>
    </source>
</reference>
<proteinExistence type="predicted"/>
<dbReference type="KEGG" id="nml:Namu_2365"/>
<dbReference type="Proteomes" id="UP000002218">
    <property type="component" value="Chromosome"/>
</dbReference>
<reference evidence="1 2" key="2">
    <citation type="journal article" date="2010" name="Stand. Genomic Sci.">
        <title>Complete genome sequence of Nakamurella multipartita type strain (Y-104).</title>
        <authorList>
            <person name="Tice H."/>
            <person name="Mayilraj S."/>
            <person name="Sims D."/>
            <person name="Lapidus A."/>
            <person name="Nolan M."/>
            <person name="Lucas S."/>
            <person name="Glavina Del Rio T."/>
            <person name="Copeland A."/>
            <person name="Cheng J.F."/>
            <person name="Meincke L."/>
            <person name="Bruce D."/>
            <person name="Goodwin L."/>
            <person name="Pitluck S."/>
            <person name="Ivanova N."/>
            <person name="Mavromatis K."/>
            <person name="Ovchinnikova G."/>
            <person name="Pati A."/>
            <person name="Chen A."/>
            <person name="Palaniappan K."/>
            <person name="Land M."/>
            <person name="Hauser L."/>
            <person name="Chang Y.J."/>
            <person name="Jeffries C.D."/>
            <person name="Detter J.C."/>
            <person name="Brettin T."/>
            <person name="Rohde M."/>
            <person name="Goker M."/>
            <person name="Bristow J."/>
            <person name="Eisen J.A."/>
            <person name="Markowitz V."/>
            <person name="Hugenholtz P."/>
            <person name="Kyrpides N.C."/>
            <person name="Klenk H.P."/>
            <person name="Chen F."/>
        </authorList>
    </citation>
    <scope>NUCLEOTIDE SEQUENCE [LARGE SCALE GENOMIC DNA]</scope>
    <source>
        <strain evidence="2">ATCC 700099 / DSM 44233 / CIP 104796 / JCM 9543 / NBRC 105858 / Y-104</strain>
    </source>
</reference>
<evidence type="ECO:0008006" key="3">
    <source>
        <dbReference type="Google" id="ProtNLM"/>
    </source>
</evidence>
<protein>
    <recommendedName>
        <fullName evidence="3">EXLDI protein</fullName>
    </recommendedName>
</protein>
<dbReference type="STRING" id="479431.Namu_2365"/>
<evidence type="ECO:0000313" key="2">
    <source>
        <dbReference type="Proteomes" id="UP000002218"/>
    </source>
</evidence>
<sequence length="172" mass="19044">MPNKTIYVSEDDLALFQRAQEIVGGNLSAAIVRALRRMVEVEDAQLEGFEEITVRVGPGKGRRQRFLGVELAAWTRSTKDKVEQFKVYRSRTGKYVLHTEKSAEAHWTAGADGSATGWRKHFSTDQQVGVAAPTATLEVLDTIEDLRAKVPSELYDLVVIADSAPVVEDLDI</sequence>
<organism evidence="1 2">
    <name type="scientific">Nakamurella multipartita (strain ATCC 700099 / DSM 44233 / CIP 104796 / JCM 9543 / NBRC 105858 / Y-104)</name>
    <name type="common">Microsphaera multipartita</name>
    <dbReference type="NCBI Taxonomy" id="479431"/>
    <lineage>
        <taxon>Bacteria</taxon>
        <taxon>Bacillati</taxon>
        <taxon>Actinomycetota</taxon>
        <taxon>Actinomycetes</taxon>
        <taxon>Nakamurellales</taxon>
        <taxon>Nakamurellaceae</taxon>
        <taxon>Nakamurella</taxon>
    </lineage>
</organism>
<keyword evidence="2" id="KW-1185">Reference proteome</keyword>